<dbReference type="NCBIfam" id="TIGR02695">
    <property type="entry name" value="azurin"/>
    <property type="match status" value="1"/>
</dbReference>
<dbReference type="GO" id="GO:0009055">
    <property type="term" value="F:electron transfer activity"/>
    <property type="evidence" value="ECO:0007669"/>
    <property type="project" value="InterPro"/>
</dbReference>
<dbReference type="InterPro" id="IPR050845">
    <property type="entry name" value="Cu-binding_ET"/>
</dbReference>
<keyword evidence="1 5" id="KW-0813">Transport</keyword>
<keyword evidence="2 5" id="KW-0479">Metal-binding</keyword>
<evidence type="ECO:0000313" key="7">
    <source>
        <dbReference type="EMBL" id="RZO76996.1"/>
    </source>
</evidence>
<dbReference type="GO" id="GO:0042597">
    <property type="term" value="C:periplasmic space"/>
    <property type="evidence" value="ECO:0007669"/>
    <property type="project" value="UniProtKB-SubCell"/>
</dbReference>
<reference evidence="7 8" key="1">
    <citation type="submission" date="2019-02" db="EMBL/GenBank/DDBJ databases">
        <title>Prokaryotic population dynamics and viral predation in marine succession experiment using metagenomics: the confinement effect.</title>
        <authorList>
            <person name="Haro-Moreno J.M."/>
            <person name="Rodriguez-Valera F."/>
            <person name="Lopez-Perez M."/>
        </authorList>
    </citation>
    <scope>NUCLEOTIDE SEQUENCE [LARGE SCALE GENOMIC DNA]</scope>
    <source>
        <strain evidence="7">MED-G157</strain>
    </source>
</reference>
<keyword evidence="3 5" id="KW-0249">Electron transport</keyword>
<dbReference type="SUPFAM" id="SSF49503">
    <property type="entry name" value="Cupredoxins"/>
    <property type="match status" value="1"/>
</dbReference>
<dbReference type="Gene3D" id="2.60.40.420">
    <property type="entry name" value="Cupredoxins - blue copper proteins"/>
    <property type="match status" value="1"/>
</dbReference>
<dbReference type="EMBL" id="SHAG01000006">
    <property type="protein sequence ID" value="RZO76996.1"/>
    <property type="molecule type" value="Genomic_DNA"/>
</dbReference>
<evidence type="ECO:0000256" key="5">
    <source>
        <dbReference type="RuleBase" id="RU363017"/>
    </source>
</evidence>
<dbReference type="InterPro" id="IPR008972">
    <property type="entry name" value="Cupredoxin"/>
</dbReference>
<comment type="caution">
    <text evidence="7">The sequence shown here is derived from an EMBL/GenBank/DDBJ whole genome shotgun (WGS) entry which is preliminary data.</text>
</comment>
<keyword evidence="5" id="KW-0574">Periplasm</keyword>
<comment type="subcellular location">
    <subcellularLocation>
        <location evidence="5">Periplasm</location>
    </subcellularLocation>
</comment>
<organism evidence="7 8">
    <name type="scientific">OM182 bacterium</name>
    <dbReference type="NCBI Taxonomy" id="2510334"/>
    <lineage>
        <taxon>Bacteria</taxon>
        <taxon>Pseudomonadati</taxon>
        <taxon>Pseudomonadota</taxon>
        <taxon>Gammaproteobacteria</taxon>
        <taxon>OMG group</taxon>
        <taxon>OM182 clade</taxon>
    </lineage>
</organism>
<protein>
    <recommendedName>
        <fullName evidence="5">Azurin</fullName>
    </recommendedName>
</protein>
<dbReference type="AlphaFoldDB" id="A0A520S3H0"/>
<dbReference type="InterPro" id="IPR000923">
    <property type="entry name" value="BlueCu_1"/>
</dbReference>
<name>A0A520S3H0_9GAMM</name>
<dbReference type="InterPro" id="IPR014068">
    <property type="entry name" value="Azurin"/>
</dbReference>
<dbReference type="PANTHER" id="PTHR38439:SF2">
    <property type="entry name" value="OUTER MEMBRANE PROTEIN H.8"/>
    <property type="match status" value="1"/>
</dbReference>
<dbReference type="CDD" id="cd13922">
    <property type="entry name" value="Azurin"/>
    <property type="match status" value="1"/>
</dbReference>
<gene>
    <name evidence="7" type="primary">azu</name>
    <name evidence="7" type="ORF">EVA68_02865</name>
</gene>
<dbReference type="Pfam" id="PF00127">
    <property type="entry name" value="Copper-bind"/>
    <property type="match status" value="1"/>
</dbReference>
<evidence type="ECO:0000256" key="2">
    <source>
        <dbReference type="ARBA" id="ARBA00022723"/>
    </source>
</evidence>
<evidence type="ECO:0000313" key="8">
    <source>
        <dbReference type="Proteomes" id="UP000316199"/>
    </source>
</evidence>
<proteinExistence type="predicted"/>
<evidence type="ECO:0000256" key="3">
    <source>
        <dbReference type="ARBA" id="ARBA00022982"/>
    </source>
</evidence>
<dbReference type="GO" id="GO:0005507">
    <property type="term" value="F:copper ion binding"/>
    <property type="evidence" value="ECO:0007669"/>
    <property type="project" value="UniProtKB-UniRule"/>
</dbReference>
<comment type="function">
    <text evidence="5">Transfers electrons from cytochrome c551 to cytochrome oxidase.</text>
</comment>
<keyword evidence="4 5" id="KW-0186">Copper</keyword>
<evidence type="ECO:0000259" key="6">
    <source>
        <dbReference type="Pfam" id="PF00127"/>
    </source>
</evidence>
<dbReference type="PANTHER" id="PTHR38439">
    <property type="entry name" value="AURACYANIN-B"/>
    <property type="match status" value="1"/>
</dbReference>
<accession>A0A520S3H0</accession>
<sequence>MLLLSGTTFARGCDLSVETGDGFTWPSSLSVPSTCSTVTLNLSHSGKMPKNVMGHNWVLSRTADKNAVAMDGMKVASASGYTTAVKDNDDRVIAHTVLIGGGESTSITFSLEGLSASESYTFFCSFPGHSSLMKGEFKII</sequence>
<dbReference type="Proteomes" id="UP000316199">
    <property type="component" value="Unassembled WGS sequence"/>
</dbReference>
<evidence type="ECO:0000256" key="4">
    <source>
        <dbReference type="ARBA" id="ARBA00023008"/>
    </source>
</evidence>
<feature type="domain" description="Blue (type 1) copper" evidence="6">
    <location>
        <begin position="14"/>
        <end position="138"/>
    </location>
</feature>
<evidence type="ECO:0000256" key="1">
    <source>
        <dbReference type="ARBA" id="ARBA00022448"/>
    </source>
</evidence>